<dbReference type="GO" id="GO:0005829">
    <property type="term" value="C:cytosol"/>
    <property type="evidence" value="ECO:0007669"/>
    <property type="project" value="TreeGrafter"/>
</dbReference>
<dbReference type="Gene3D" id="3.30.540.10">
    <property type="entry name" value="Fructose-1,6-Bisphosphatase, subunit A, domain 1"/>
    <property type="match status" value="1"/>
</dbReference>
<evidence type="ECO:0000256" key="3">
    <source>
        <dbReference type="ARBA" id="ARBA00010941"/>
    </source>
</evidence>
<dbReference type="Proteomes" id="UP000192656">
    <property type="component" value="Unassembled WGS sequence"/>
</dbReference>
<dbReference type="PIRSF" id="PIRSF000904">
    <property type="entry name" value="FBPtase_SBPase"/>
    <property type="match status" value="1"/>
</dbReference>
<feature type="domain" description="Fructose-1-6-bisphosphatase class 1 C-terminal" evidence="12">
    <location>
        <begin position="193"/>
        <end position="326"/>
    </location>
</feature>
<comment type="catalytic activity">
    <reaction evidence="1 9">
        <text>beta-D-fructose 1,6-bisphosphate + H2O = beta-D-fructose 6-phosphate + phosphate</text>
        <dbReference type="Rhea" id="RHEA:11064"/>
        <dbReference type="ChEBI" id="CHEBI:15377"/>
        <dbReference type="ChEBI" id="CHEBI:32966"/>
        <dbReference type="ChEBI" id="CHEBI:43474"/>
        <dbReference type="ChEBI" id="CHEBI:57634"/>
        <dbReference type="EC" id="3.1.3.11"/>
    </reaction>
</comment>
<dbReference type="AlphaFoldDB" id="A0A1W2CRL4"/>
<keyword evidence="4 9" id="KW-0963">Cytoplasm</keyword>
<dbReference type="SUPFAM" id="SSF56655">
    <property type="entry name" value="Carbohydrate phosphatase"/>
    <property type="match status" value="1"/>
</dbReference>
<comment type="pathway">
    <text evidence="2">Carbohydrate biosynthesis; Calvin cycle.</text>
</comment>
<feature type="binding site" evidence="9">
    <location>
        <position position="108"/>
    </location>
    <ligand>
        <name>Mg(2+)</name>
        <dbReference type="ChEBI" id="CHEBI:18420"/>
        <label>1</label>
    </ligand>
</feature>
<feature type="binding site" evidence="9">
    <location>
        <position position="203"/>
    </location>
    <ligand>
        <name>substrate</name>
    </ligand>
</feature>
<dbReference type="GO" id="GO:0006002">
    <property type="term" value="P:fructose 6-phosphate metabolic process"/>
    <property type="evidence" value="ECO:0007669"/>
    <property type="project" value="TreeGrafter"/>
</dbReference>
<evidence type="ECO:0000256" key="6">
    <source>
        <dbReference type="ARBA" id="ARBA00022801"/>
    </source>
</evidence>
<feature type="binding site" evidence="9">
    <location>
        <position position="111"/>
    </location>
    <ligand>
        <name>Mg(2+)</name>
        <dbReference type="ChEBI" id="CHEBI:18420"/>
        <label>2</label>
    </ligand>
</feature>
<dbReference type="InterPro" id="IPR028343">
    <property type="entry name" value="FBPtase"/>
</dbReference>
<evidence type="ECO:0000313" key="13">
    <source>
        <dbReference type="EMBL" id="SMC87870.1"/>
    </source>
</evidence>
<comment type="subcellular location">
    <subcellularLocation>
        <location evidence="9">Cytoplasm</location>
    </subcellularLocation>
</comment>
<comment type="subunit">
    <text evidence="9">Homotetramer.</text>
</comment>
<dbReference type="RefSeq" id="WP_084410494.1">
    <property type="nucleotide sequence ID" value="NZ_FWXR01000011.1"/>
</dbReference>
<proteinExistence type="inferred from homology"/>
<evidence type="ECO:0000256" key="1">
    <source>
        <dbReference type="ARBA" id="ARBA00001273"/>
    </source>
</evidence>
<organism evidence="13 14">
    <name type="scientific">Fulvimarina manganoxydans</name>
    <dbReference type="NCBI Taxonomy" id="937218"/>
    <lineage>
        <taxon>Bacteria</taxon>
        <taxon>Pseudomonadati</taxon>
        <taxon>Pseudomonadota</taxon>
        <taxon>Alphaproteobacteria</taxon>
        <taxon>Hyphomicrobiales</taxon>
        <taxon>Aurantimonadaceae</taxon>
        <taxon>Fulvimarina</taxon>
    </lineage>
</organism>
<dbReference type="InterPro" id="IPR033391">
    <property type="entry name" value="FBPase_N"/>
</dbReference>
<dbReference type="GO" id="GO:0042132">
    <property type="term" value="F:fructose 1,6-bisphosphate 1-phosphatase activity"/>
    <property type="evidence" value="ECO:0007669"/>
    <property type="project" value="UniProtKB-UniRule"/>
</dbReference>
<accession>A0A1W2CRL4</accession>
<reference evidence="13 14" key="1">
    <citation type="submission" date="2017-04" db="EMBL/GenBank/DDBJ databases">
        <authorList>
            <person name="Afonso C.L."/>
            <person name="Miller P.J."/>
            <person name="Scott M.A."/>
            <person name="Spackman E."/>
            <person name="Goraichik I."/>
            <person name="Dimitrov K.M."/>
            <person name="Suarez D.L."/>
            <person name="Swayne D.E."/>
        </authorList>
    </citation>
    <scope>NUCLEOTIDE SEQUENCE [LARGE SCALE GENOMIC DNA]</scope>
    <source>
        <strain evidence="13 14">CGMCC 1.10972</strain>
    </source>
</reference>
<dbReference type="GO" id="GO:0005986">
    <property type="term" value="P:sucrose biosynthetic process"/>
    <property type="evidence" value="ECO:0007669"/>
    <property type="project" value="TreeGrafter"/>
</dbReference>
<dbReference type="PROSITE" id="PS00124">
    <property type="entry name" value="FBPASE"/>
    <property type="match status" value="1"/>
</dbReference>
<dbReference type="PIRSF" id="PIRSF500210">
    <property type="entry name" value="FBPtase"/>
    <property type="match status" value="1"/>
</dbReference>
<feature type="binding site" evidence="9">
    <location>
        <position position="275"/>
    </location>
    <ligand>
        <name>Mg(2+)</name>
        <dbReference type="ChEBI" id="CHEBI:18420"/>
        <label>2</label>
    </ligand>
</feature>
<feature type="binding site" evidence="9">
    <location>
        <position position="108"/>
    </location>
    <ligand>
        <name>Mg(2+)</name>
        <dbReference type="ChEBI" id="CHEBI:18420"/>
        <label>2</label>
    </ligand>
</feature>
<sequence>MTASLDAFLGSQCGSDAQGQRLADTIRHLSAAAVKVRNTIIEGGTGTDLGGKREATNAGGDVQKELDVLADRVFEEAARASGIAFFGSEEQDAPIPMAAEGDLAIAIDPLDGSSNIDTNVSIGTIFSILPVEDAHRAEPKSVFMQPGHRQKAAGFFIYGPQLLLVLTVGNGTHVFLFSPKFGGFVEMTASVAIAEKTQEFAINASNYRHWDRQMRSYIDDCLAGEEGPREKNFNMRWIGSLVADCYRILTRGGVFLYPGDQRKGYAKGRLRLVYEANPVAMVVEQAGGSATDGVTRILDLVPDDLHARTGLVFGSKREVERVGRYMVDPSAIAERSPLFSKRSLFRA</sequence>
<evidence type="ECO:0000313" key="14">
    <source>
        <dbReference type="Proteomes" id="UP000192656"/>
    </source>
</evidence>
<dbReference type="Pfam" id="PF18913">
    <property type="entry name" value="FBPase_C"/>
    <property type="match status" value="1"/>
</dbReference>
<dbReference type="EMBL" id="FWXR01000011">
    <property type="protein sequence ID" value="SMC87870.1"/>
    <property type="molecule type" value="Genomic_DNA"/>
</dbReference>
<comment type="caution">
    <text evidence="9">Lacks conserved residue(s) required for the propagation of feature annotation.</text>
</comment>
<dbReference type="Pfam" id="PF00316">
    <property type="entry name" value="FBPase"/>
    <property type="match status" value="1"/>
</dbReference>
<dbReference type="InterPro" id="IPR000146">
    <property type="entry name" value="FBPase_class-1"/>
</dbReference>
<dbReference type="GO" id="GO:0030388">
    <property type="term" value="P:fructose 1,6-bisphosphate metabolic process"/>
    <property type="evidence" value="ECO:0007669"/>
    <property type="project" value="TreeGrafter"/>
</dbReference>
<protein>
    <recommendedName>
        <fullName evidence="9">Fructose-1,6-bisphosphatase class 1</fullName>
        <shortName evidence="9">FBPase class 1</shortName>
        <ecNumber evidence="9">3.1.3.11</ecNumber>
    </recommendedName>
    <alternativeName>
        <fullName evidence="9">D-fructose-1,6-bisphosphate 1-phosphohydrolase class 1</fullName>
    </alternativeName>
</protein>
<evidence type="ECO:0000256" key="10">
    <source>
        <dbReference type="RuleBase" id="RU000508"/>
    </source>
</evidence>
<feature type="binding site" evidence="9">
    <location>
        <position position="89"/>
    </location>
    <ligand>
        <name>Mg(2+)</name>
        <dbReference type="ChEBI" id="CHEBI:18420"/>
        <label>1</label>
    </ligand>
</feature>
<dbReference type="GO" id="GO:0006000">
    <property type="term" value="P:fructose metabolic process"/>
    <property type="evidence" value="ECO:0007669"/>
    <property type="project" value="TreeGrafter"/>
</dbReference>
<dbReference type="CDD" id="cd00354">
    <property type="entry name" value="FBPase"/>
    <property type="match status" value="1"/>
</dbReference>
<dbReference type="OrthoDB" id="9806756at2"/>
<keyword evidence="14" id="KW-1185">Reference proteome</keyword>
<keyword evidence="6 9" id="KW-0378">Hydrolase</keyword>
<dbReference type="EC" id="3.1.3.11" evidence="9"/>
<dbReference type="NCBIfam" id="NF006779">
    <property type="entry name" value="PRK09293.1-3"/>
    <property type="match status" value="1"/>
</dbReference>
<gene>
    <name evidence="9" type="primary">fbp</name>
    <name evidence="13" type="ORF">SAMN06297251_11169</name>
</gene>
<evidence type="ECO:0000256" key="8">
    <source>
        <dbReference type="ARBA" id="ARBA00023277"/>
    </source>
</evidence>
<dbReference type="NCBIfam" id="NF006780">
    <property type="entry name" value="PRK09293.1-4"/>
    <property type="match status" value="1"/>
</dbReference>
<name>A0A1W2CRL4_9HYPH</name>
<dbReference type="InterPro" id="IPR020548">
    <property type="entry name" value="Fructose_bisphosphatase_AS"/>
</dbReference>
<comment type="cofactor">
    <cofactor evidence="9">
        <name>Mg(2+)</name>
        <dbReference type="ChEBI" id="CHEBI:18420"/>
    </cofactor>
    <text evidence="9">Binds 2 magnesium ions per subunit.</text>
</comment>
<dbReference type="GO" id="GO:0006094">
    <property type="term" value="P:gluconeogenesis"/>
    <property type="evidence" value="ECO:0007669"/>
    <property type="project" value="UniProtKB-UniRule"/>
</dbReference>
<evidence type="ECO:0000259" key="12">
    <source>
        <dbReference type="Pfam" id="PF18913"/>
    </source>
</evidence>
<feature type="binding site" evidence="9">
    <location>
        <position position="110"/>
    </location>
    <ligand>
        <name>Mg(2+)</name>
        <dbReference type="ChEBI" id="CHEBI:18420"/>
        <label>1</label>
    </ligand>
</feature>
<evidence type="ECO:0000256" key="7">
    <source>
        <dbReference type="ARBA" id="ARBA00022842"/>
    </source>
</evidence>
<dbReference type="GO" id="GO:0000287">
    <property type="term" value="F:magnesium ion binding"/>
    <property type="evidence" value="ECO:0007669"/>
    <property type="project" value="UniProtKB-UniRule"/>
</dbReference>
<dbReference type="PRINTS" id="PR00115">
    <property type="entry name" value="F16BPHPHTASE"/>
</dbReference>
<dbReference type="InterPro" id="IPR044015">
    <property type="entry name" value="FBPase_C_dom"/>
</dbReference>
<keyword evidence="5 9" id="KW-0479">Metal-binding</keyword>
<dbReference type="HAMAP" id="MF_01855">
    <property type="entry name" value="FBPase_class1"/>
    <property type="match status" value="1"/>
</dbReference>
<keyword evidence="7 9" id="KW-0460">Magnesium</keyword>
<dbReference type="PANTHER" id="PTHR11556:SF35">
    <property type="entry name" value="SEDOHEPTULOSE-1,7-BISPHOSPHATASE, CHLOROPLASTIC"/>
    <property type="match status" value="1"/>
</dbReference>
<evidence type="ECO:0000256" key="9">
    <source>
        <dbReference type="HAMAP-Rule" id="MF_01855"/>
    </source>
</evidence>
<dbReference type="STRING" id="937218.SAMN06297251_11169"/>
<dbReference type="FunFam" id="3.40.190.80:FF:000011">
    <property type="entry name" value="Fructose-1,6-bisphosphatase class 1"/>
    <property type="match status" value="1"/>
</dbReference>
<evidence type="ECO:0000259" key="11">
    <source>
        <dbReference type="Pfam" id="PF00316"/>
    </source>
</evidence>
<comment type="similarity">
    <text evidence="3 9 10">Belongs to the FBPase class 1 family.</text>
</comment>
<dbReference type="Gene3D" id="3.40.190.80">
    <property type="match status" value="1"/>
</dbReference>
<feature type="domain" description="Fructose-1-6-bisphosphatase class I N-terminal" evidence="11">
    <location>
        <begin position="21"/>
        <end position="186"/>
    </location>
</feature>
<evidence type="ECO:0000256" key="4">
    <source>
        <dbReference type="ARBA" id="ARBA00022490"/>
    </source>
</evidence>
<dbReference type="PANTHER" id="PTHR11556">
    <property type="entry name" value="FRUCTOSE-1,6-BISPHOSPHATASE-RELATED"/>
    <property type="match status" value="1"/>
</dbReference>
<evidence type="ECO:0000256" key="2">
    <source>
        <dbReference type="ARBA" id="ARBA00005215"/>
    </source>
</evidence>
<evidence type="ECO:0000256" key="5">
    <source>
        <dbReference type="ARBA" id="ARBA00022723"/>
    </source>
</evidence>
<feature type="binding site" evidence="9">
    <location>
        <begin position="111"/>
        <end position="114"/>
    </location>
    <ligand>
        <name>substrate</name>
    </ligand>
</feature>
<keyword evidence="8 9" id="KW-0119">Carbohydrate metabolism</keyword>